<dbReference type="EMBL" id="MGAG01000025">
    <property type="protein sequence ID" value="OGK40477.1"/>
    <property type="molecule type" value="Genomic_DNA"/>
</dbReference>
<dbReference type="InterPro" id="IPR052548">
    <property type="entry name" value="Type_VII_TA_antitoxin"/>
</dbReference>
<dbReference type="Gene3D" id="3.30.460.10">
    <property type="entry name" value="Beta Polymerase, domain 2"/>
    <property type="match status" value="1"/>
</dbReference>
<name>A0A1F7IAU7_9BACT</name>
<sequence>MDKTKIKKNLKIYVDRLKKTVDPEKIILFGSFASNKATKWSDIDILVVSDFKNIPEKKRDYILYDLSSGLIKNNDYQPYAITPEEYSGAKSWTIISEIKKDGVVLYSKN</sequence>
<dbReference type="Pfam" id="PF01909">
    <property type="entry name" value="NTP_transf_2"/>
    <property type="match status" value="1"/>
</dbReference>
<dbReference type="Proteomes" id="UP000177698">
    <property type="component" value="Unassembled WGS sequence"/>
</dbReference>
<dbReference type="PANTHER" id="PTHR33933:SF1">
    <property type="entry name" value="PROTEIN ADENYLYLTRANSFERASE MNTA-RELATED"/>
    <property type="match status" value="1"/>
</dbReference>
<proteinExistence type="predicted"/>
<protein>
    <recommendedName>
        <fullName evidence="1">Polymerase nucleotidyl transferase domain-containing protein</fullName>
    </recommendedName>
</protein>
<dbReference type="PANTHER" id="PTHR33933">
    <property type="entry name" value="NUCLEOTIDYLTRANSFERASE"/>
    <property type="match status" value="1"/>
</dbReference>
<accession>A0A1F7IAU7</accession>
<dbReference type="CDD" id="cd05403">
    <property type="entry name" value="NT_KNTase_like"/>
    <property type="match status" value="1"/>
</dbReference>
<organism evidence="2 3">
    <name type="scientific">Candidatus Roizmanbacteria bacterium RIFCSPLOWO2_01_FULL_37_12</name>
    <dbReference type="NCBI Taxonomy" id="1802056"/>
    <lineage>
        <taxon>Bacteria</taxon>
        <taxon>Candidatus Roizmaniibacteriota</taxon>
    </lineage>
</organism>
<evidence type="ECO:0000313" key="3">
    <source>
        <dbReference type="Proteomes" id="UP000177698"/>
    </source>
</evidence>
<comment type="caution">
    <text evidence="2">The sequence shown here is derived from an EMBL/GenBank/DDBJ whole genome shotgun (WGS) entry which is preliminary data.</text>
</comment>
<dbReference type="AlphaFoldDB" id="A0A1F7IAU7"/>
<dbReference type="InterPro" id="IPR043519">
    <property type="entry name" value="NT_sf"/>
</dbReference>
<dbReference type="STRING" id="1802056.A2954_06345"/>
<dbReference type="InterPro" id="IPR002934">
    <property type="entry name" value="Polymerase_NTP_transf_dom"/>
</dbReference>
<evidence type="ECO:0000313" key="2">
    <source>
        <dbReference type="EMBL" id="OGK40477.1"/>
    </source>
</evidence>
<dbReference type="SUPFAM" id="SSF81301">
    <property type="entry name" value="Nucleotidyltransferase"/>
    <property type="match status" value="1"/>
</dbReference>
<reference evidence="2 3" key="1">
    <citation type="journal article" date="2016" name="Nat. Commun.">
        <title>Thousands of microbial genomes shed light on interconnected biogeochemical processes in an aquifer system.</title>
        <authorList>
            <person name="Anantharaman K."/>
            <person name="Brown C.T."/>
            <person name="Hug L.A."/>
            <person name="Sharon I."/>
            <person name="Castelle C.J."/>
            <person name="Probst A.J."/>
            <person name="Thomas B.C."/>
            <person name="Singh A."/>
            <person name="Wilkins M.J."/>
            <person name="Karaoz U."/>
            <person name="Brodie E.L."/>
            <person name="Williams K.H."/>
            <person name="Hubbard S.S."/>
            <person name="Banfield J.F."/>
        </authorList>
    </citation>
    <scope>NUCLEOTIDE SEQUENCE [LARGE SCALE GENOMIC DNA]</scope>
</reference>
<evidence type="ECO:0000259" key="1">
    <source>
        <dbReference type="Pfam" id="PF01909"/>
    </source>
</evidence>
<feature type="domain" description="Polymerase nucleotidyl transferase" evidence="1">
    <location>
        <begin position="13"/>
        <end position="103"/>
    </location>
</feature>
<dbReference type="GO" id="GO:0016779">
    <property type="term" value="F:nucleotidyltransferase activity"/>
    <property type="evidence" value="ECO:0007669"/>
    <property type="project" value="InterPro"/>
</dbReference>
<gene>
    <name evidence="2" type="ORF">A2954_06345</name>
</gene>